<evidence type="ECO:0000256" key="2">
    <source>
        <dbReference type="SAM" id="MobiDB-lite"/>
    </source>
</evidence>
<dbReference type="GO" id="GO:0008270">
    <property type="term" value="F:zinc ion binding"/>
    <property type="evidence" value="ECO:0007669"/>
    <property type="project" value="UniProtKB-KW"/>
</dbReference>
<dbReference type="Gene3D" id="4.10.60.10">
    <property type="entry name" value="Zinc finger, CCHC-type"/>
    <property type="match status" value="1"/>
</dbReference>
<accession>A0A6L2LSB9</accession>
<dbReference type="SMART" id="SM00343">
    <property type="entry name" value="ZnF_C2HC"/>
    <property type="match status" value="1"/>
</dbReference>
<organism evidence="4">
    <name type="scientific">Tanacetum cinerariifolium</name>
    <name type="common">Dalmatian daisy</name>
    <name type="synonym">Chrysanthemum cinerariifolium</name>
    <dbReference type="NCBI Taxonomy" id="118510"/>
    <lineage>
        <taxon>Eukaryota</taxon>
        <taxon>Viridiplantae</taxon>
        <taxon>Streptophyta</taxon>
        <taxon>Embryophyta</taxon>
        <taxon>Tracheophyta</taxon>
        <taxon>Spermatophyta</taxon>
        <taxon>Magnoliopsida</taxon>
        <taxon>eudicotyledons</taxon>
        <taxon>Gunneridae</taxon>
        <taxon>Pentapetalae</taxon>
        <taxon>asterids</taxon>
        <taxon>campanulids</taxon>
        <taxon>Asterales</taxon>
        <taxon>Asteraceae</taxon>
        <taxon>Asteroideae</taxon>
        <taxon>Anthemideae</taxon>
        <taxon>Anthemidinae</taxon>
        <taxon>Tanacetum</taxon>
    </lineage>
</organism>
<feature type="compositionally biased region" description="Basic and acidic residues" evidence="2">
    <location>
        <begin position="290"/>
        <end position="304"/>
    </location>
</feature>
<protein>
    <recommendedName>
        <fullName evidence="3">CCHC-type domain-containing protein</fullName>
    </recommendedName>
</protein>
<feature type="region of interest" description="Disordered" evidence="2">
    <location>
        <begin position="234"/>
        <end position="254"/>
    </location>
</feature>
<dbReference type="Pfam" id="PF00098">
    <property type="entry name" value="zf-CCHC"/>
    <property type="match status" value="1"/>
</dbReference>
<comment type="caution">
    <text evidence="4">The sequence shown here is derived from an EMBL/GenBank/DDBJ whole genome shotgun (WGS) entry which is preliminary data.</text>
</comment>
<dbReference type="InterPro" id="IPR054722">
    <property type="entry name" value="PolX-like_BBD"/>
</dbReference>
<dbReference type="Pfam" id="PF22936">
    <property type="entry name" value="Pol_BBD"/>
    <property type="match status" value="1"/>
</dbReference>
<dbReference type="AlphaFoldDB" id="A0A6L2LSB9"/>
<dbReference type="InterPro" id="IPR001878">
    <property type="entry name" value="Znf_CCHC"/>
</dbReference>
<dbReference type="GO" id="GO:0003676">
    <property type="term" value="F:nucleic acid binding"/>
    <property type="evidence" value="ECO:0007669"/>
    <property type="project" value="InterPro"/>
</dbReference>
<evidence type="ECO:0000259" key="3">
    <source>
        <dbReference type="PROSITE" id="PS50158"/>
    </source>
</evidence>
<name>A0A6L2LSB9_TANCI</name>
<keyword evidence="1" id="KW-0862">Zinc</keyword>
<feature type="domain" description="CCHC-type" evidence="3">
    <location>
        <begin position="41"/>
        <end position="57"/>
    </location>
</feature>
<keyword evidence="1" id="KW-0479">Metal-binding</keyword>
<evidence type="ECO:0000313" key="4">
    <source>
        <dbReference type="EMBL" id="GEU64711.1"/>
    </source>
</evidence>
<dbReference type="SUPFAM" id="SSF57756">
    <property type="entry name" value="Retrovirus zinc finger-like domains"/>
    <property type="match status" value="1"/>
</dbReference>
<reference evidence="4" key="1">
    <citation type="journal article" date="2019" name="Sci. Rep.">
        <title>Draft genome of Tanacetum cinerariifolium, the natural source of mosquito coil.</title>
        <authorList>
            <person name="Yamashiro T."/>
            <person name="Shiraishi A."/>
            <person name="Satake H."/>
            <person name="Nakayama K."/>
        </authorList>
    </citation>
    <scope>NUCLEOTIDE SEQUENCE</scope>
</reference>
<dbReference type="PROSITE" id="PS50158">
    <property type="entry name" value="ZF_CCHC"/>
    <property type="match status" value="1"/>
</dbReference>
<sequence length="363" mass="40265">MDLKWQLALLSIRTRKFFQKTGRKITINGSDTTGYDKSKVKCFNCHKLGHFARECRQPKNQDSRNRNQDSYRRTVNVEETSSKAMVAIDGAGFDWSYIADDEVPTNMALMAFLDFEPEFEGYGPKTSNSVSEDISNEVKESPDALFVKELKKEVIDSGCSRHMTGNMSYVSEYEEIDGGYVSFGGDPKGGKITGKGKLSTDTKCVVLSLDFKLLDESQVLLRVPRKNNMYSVDLKNVAPSGGNQSNGSAGKARVETVPDKDYILLLLRTQDPLLSSSSKDSPSDGFKPSGMEEKNDAKNPRNEENEVLSTEETRVNQEKDANVNSTNNINTFSRTANAASIKDNAVDEDIVYGCSDDPNMPMI</sequence>
<evidence type="ECO:0000256" key="1">
    <source>
        <dbReference type="PROSITE-ProRule" id="PRU00047"/>
    </source>
</evidence>
<feature type="region of interest" description="Disordered" evidence="2">
    <location>
        <begin position="273"/>
        <end position="315"/>
    </location>
</feature>
<proteinExistence type="predicted"/>
<keyword evidence="1" id="KW-0863">Zinc-finger</keyword>
<dbReference type="EMBL" id="BKCJ010005069">
    <property type="protein sequence ID" value="GEU64711.1"/>
    <property type="molecule type" value="Genomic_DNA"/>
</dbReference>
<feature type="compositionally biased region" description="Low complexity" evidence="2">
    <location>
        <begin position="273"/>
        <end position="289"/>
    </location>
</feature>
<gene>
    <name evidence="4" type="ORF">Tci_036689</name>
</gene>
<dbReference type="InterPro" id="IPR036875">
    <property type="entry name" value="Znf_CCHC_sf"/>
</dbReference>